<dbReference type="GO" id="GO:0030198">
    <property type="term" value="P:extracellular matrix organization"/>
    <property type="evidence" value="ECO:0007669"/>
    <property type="project" value="TreeGrafter"/>
</dbReference>
<keyword evidence="3" id="KW-0325">Glycoprotein</keyword>
<keyword evidence="7" id="KW-0378">Hydrolase</keyword>
<keyword evidence="8 12" id="KW-0862">Zinc</keyword>
<feature type="binding site" evidence="12">
    <location>
        <position position="217"/>
    </location>
    <ligand>
        <name>Ca(2+)</name>
        <dbReference type="ChEBI" id="CHEBI:29108"/>
        <label>2</label>
    </ligand>
</feature>
<evidence type="ECO:0000256" key="12">
    <source>
        <dbReference type="PIRSR" id="PIRSR621190-2"/>
    </source>
</evidence>
<dbReference type="InterPro" id="IPR002477">
    <property type="entry name" value="Peptidoglycan-bd-like"/>
</dbReference>
<dbReference type="GO" id="GO:0098552">
    <property type="term" value="C:side of membrane"/>
    <property type="evidence" value="ECO:0007669"/>
    <property type="project" value="UniProtKB-KW"/>
</dbReference>
<organism evidence="15 16">
    <name type="scientific">Hibiscus trionum</name>
    <name type="common">Flower of an hour</name>
    <dbReference type="NCBI Taxonomy" id="183268"/>
    <lineage>
        <taxon>Eukaryota</taxon>
        <taxon>Viridiplantae</taxon>
        <taxon>Streptophyta</taxon>
        <taxon>Embryophyta</taxon>
        <taxon>Tracheophyta</taxon>
        <taxon>Spermatophyta</taxon>
        <taxon>Magnoliopsida</taxon>
        <taxon>eudicotyledons</taxon>
        <taxon>Gunneridae</taxon>
        <taxon>Pentapetalae</taxon>
        <taxon>rosids</taxon>
        <taxon>malvids</taxon>
        <taxon>Malvales</taxon>
        <taxon>Malvaceae</taxon>
        <taxon>Malvoideae</taxon>
        <taxon>Hibiscus</taxon>
    </lineage>
</organism>
<dbReference type="Proteomes" id="UP001165190">
    <property type="component" value="Unassembled WGS sequence"/>
</dbReference>
<dbReference type="AlphaFoldDB" id="A0A9W7GXB0"/>
<keyword evidence="9" id="KW-0482">Metalloprotease</keyword>
<evidence type="ECO:0000256" key="4">
    <source>
        <dbReference type="ARBA" id="ARBA00022670"/>
    </source>
</evidence>
<dbReference type="InterPro" id="IPR036365">
    <property type="entry name" value="PGBD-like_sf"/>
</dbReference>
<dbReference type="SMART" id="SM00235">
    <property type="entry name" value="ZnMc"/>
    <property type="match status" value="1"/>
</dbReference>
<dbReference type="SUPFAM" id="SSF47090">
    <property type="entry name" value="PGBD-like"/>
    <property type="match status" value="1"/>
</dbReference>
<evidence type="ECO:0000313" key="15">
    <source>
        <dbReference type="EMBL" id="GMI67049.1"/>
    </source>
</evidence>
<evidence type="ECO:0000259" key="14">
    <source>
        <dbReference type="SMART" id="SM00235"/>
    </source>
</evidence>
<feature type="binding site" description="in inhibited form" evidence="12">
    <location>
        <position position="108"/>
    </location>
    <ligand>
        <name>Zn(2+)</name>
        <dbReference type="ChEBI" id="CHEBI:29105"/>
        <label>2</label>
        <note>catalytic</note>
    </ligand>
</feature>
<dbReference type="SUPFAM" id="SSF55486">
    <property type="entry name" value="Metalloproteases ('zincins'), catalytic domain"/>
    <property type="match status" value="1"/>
</dbReference>
<dbReference type="PROSITE" id="PS00546">
    <property type="entry name" value="CYSTEINE_SWITCH"/>
    <property type="match status" value="1"/>
</dbReference>
<dbReference type="PANTHER" id="PTHR10201">
    <property type="entry name" value="MATRIX METALLOPROTEINASE"/>
    <property type="match status" value="1"/>
</dbReference>
<accession>A0A9W7GXB0</accession>
<evidence type="ECO:0000256" key="1">
    <source>
        <dbReference type="ARBA" id="ARBA00004471"/>
    </source>
</evidence>
<keyword evidence="3" id="KW-0449">Lipoprotein</keyword>
<feature type="binding site" evidence="12">
    <location>
        <position position="244"/>
    </location>
    <ligand>
        <name>Zn(2+)</name>
        <dbReference type="ChEBI" id="CHEBI:29105"/>
        <label>2</label>
        <note>catalytic</note>
    </ligand>
</feature>
<feature type="binding site" evidence="12">
    <location>
        <position position="262"/>
    </location>
    <ligand>
        <name>Zn(2+)</name>
        <dbReference type="ChEBI" id="CHEBI:29105"/>
        <label>2</label>
        <note>catalytic</note>
    </ligand>
</feature>
<sequence length="289" mass="33236">MTDKLYTQLFVAFLLFFVHQSFESNSQELESIRNLEGAQRGDVIQGLNQIKKYLKKYGYYSHDIEYMLDDHFDDVLESALKVYQKYLHINVTGRVDSATITAMLTPRCGVPDIVRNPTSKINHLVSNFKFPGKPNKWDFRSYNLSYVIKNDVDVFTEDELAPAYAKAFKSWADVSPFTFTRVKRRGKVEIGFFPKKHGDGFPFGIEFAHTFFPPNGDVHLNANYSWSFNPTEKNEVDVQTVAVHEFGHALGLDHSQFKTAVMYPYIKIGTTHRELTDDDKKGIRALYSS</sequence>
<evidence type="ECO:0000256" key="5">
    <source>
        <dbReference type="ARBA" id="ARBA00022723"/>
    </source>
</evidence>
<keyword evidence="4" id="KW-0645">Protease</keyword>
<evidence type="ECO:0000256" key="8">
    <source>
        <dbReference type="ARBA" id="ARBA00022833"/>
    </source>
</evidence>
<feature type="binding site" evidence="12">
    <location>
        <position position="219"/>
    </location>
    <ligand>
        <name>Zn(2+)</name>
        <dbReference type="ChEBI" id="CHEBI:29105"/>
        <label>1</label>
    </ligand>
</feature>
<dbReference type="Pfam" id="PF01471">
    <property type="entry name" value="PG_binding_1"/>
    <property type="match status" value="1"/>
</dbReference>
<keyword evidence="16" id="KW-1185">Reference proteome</keyword>
<dbReference type="InterPro" id="IPR021158">
    <property type="entry name" value="Pept_M10A_Zn_BS"/>
</dbReference>
<evidence type="ECO:0000256" key="7">
    <source>
        <dbReference type="ARBA" id="ARBA00022801"/>
    </source>
</evidence>
<gene>
    <name evidence="15" type="ORF">HRI_000374200</name>
</gene>
<feature type="active site" evidence="11">
    <location>
        <position position="245"/>
    </location>
</feature>
<dbReference type="InterPro" id="IPR033739">
    <property type="entry name" value="M10A_MMP"/>
</dbReference>
<feature type="binding site" evidence="12">
    <location>
        <position position="209"/>
    </location>
    <ligand>
        <name>Zn(2+)</name>
        <dbReference type="ChEBI" id="CHEBI:29105"/>
        <label>1</label>
    </ligand>
</feature>
<dbReference type="PRINTS" id="PR00138">
    <property type="entry name" value="MATRIXIN"/>
</dbReference>
<keyword evidence="12" id="KW-0106">Calcium</keyword>
<evidence type="ECO:0000313" key="16">
    <source>
        <dbReference type="Proteomes" id="UP001165190"/>
    </source>
</evidence>
<evidence type="ECO:0000256" key="13">
    <source>
        <dbReference type="SAM" id="SignalP"/>
    </source>
</evidence>
<feature type="chain" id="PRO_5040916926" description="Peptidase metallopeptidase domain-containing protein" evidence="13">
    <location>
        <begin position="24"/>
        <end position="289"/>
    </location>
</feature>
<evidence type="ECO:0000256" key="9">
    <source>
        <dbReference type="ARBA" id="ARBA00023049"/>
    </source>
</evidence>
<dbReference type="GO" id="GO:0031012">
    <property type="term" value="C:extracellular matrix"/>
    <property type="evidence" value="ECO:0007669"/>
    <property type="project" value="InterPro"/>
</dbReference>
<dbReference type="InterPro" id="IPR021190">
    <property type="entry name" value="Pept_M10A"/>
</dbReference>
<dbReference type="OrthoDB" id="406838at2759"/>
<dbReference type="GO" id="GO:0004222">
    <property type="term" value="F:metalloendopeptidase activity"/>
    <property type="evidence" value="ECO:0007669"/>
    <property type="project" value="InterPro"/>
</dbReference>
<comment type="similarity">
    <text evidence="2">Belongs to the peptidase M10A family. Matrix metalloproteinases (MMPs) subfamily.</text>
</comment>
<dbReference type="GO" id="GO:0005886">
    <property type="term" value="C:plasma membrane"/>
    <property type="evidence" value="ECO:0007669"/>
    <property type="project" value="UniProtKB-SubCell"/>
</dbReference>
<keyword evidence="3" id="KW-0336">GPI-anchor</keyword>
<dbReference type="Pfam" id="PF00413">
    <property type="entry name" value="Peptidase_M10"/>
    <property type="match status" value="1"/>
</dbReference>
<keyword evidence="6 13" id="KW-0732">Signal</keyword>
<dbReference type="InterPro" id="IPR024079">
    <property type="entry name" value="MetalloPept_cat_dom_sf"/>
</dbReference>
<keyword evidence="3" id="KW-0472">Membrane</keyword>
<evidence type="ECO:0000256" key="11">
    <source>
        <dbReference type="PIRSR" id="PIRSR621190-1"/>
    </source>
</evidence>
<feature type="binding site" evidence="12">
    <location>
        <position position="254"/>
    </location>
    <ligand>
        <name>Zn(2+)</name>
        <dbReference type="ChEBI" id="CHEBI:29105"/>
        <label>2</label>
        <note>catalytic</note>
    </ligand>
</feature>
<comment type="cofactor">
    <cofactor evidence="12">
        <name>Zn(2+)</name>
        <dbReference type="ChEBI" id="CHEBI:29105"/>
    </cofactor>
    <text evidence="12">Binds 2 Zn(2+) ions per subunit.</text>
</comment>
<comment type="caution">
    <text evidence="15">The sequence shown here is derived from an EMBL/GenBank/DDBJ whole genome shotgun (WGS) entry which is preliminary data.</text>
</comment>
<dbReference type="EMBL" id="BSYR01000004">
    <property type="protein sequence ID" value="GMI67049.1"/>
    <property type="molecule type" value="Genomic_DNA"/>
</dbReference>
<dbReference type="CDD" id="cd04278">
    <property type="entry name" value="ZnMc_MMP"/>
    <property type="match status" value="1"/>
</dbReference>
<proteinExistence type="inferred from homology"/>
<dbReference type="InterPro" id="IPR001818">
    <property type="entry name" value="Pept_M10_metallopeptidase"/>
</dbReference>
<comment type="cofactor">
    <cofactor evidence="12">
        <name>Ca(2+)</name>
        <dbReference type="ChEBI" id="CHEBI:29108"/>
    </cofactor>
    <text evidence="12">Can bind about 5 Ca(2+) ions per subunit.</text>
</comment>
<comment type="subcellular location">
    <subcellularLocation>
        <location evidence="1">Cell membrane</location>
        <topology evidence="1">Lipid-anchor</topology>
        <topology evidence="1">GPI-anchor</topology>
        <orientation evidence="1">Extracellular side</orientation>
    </subcellularLocation>
</comment>
<dbReference type="PANTHER" id="PTHR10201:SF268">
    <property type="entry name" value="PEPTIDASE METALLOPEPTIDASE DOMAIN-CONTAINING PROTEIN"/>
    <property type="match status" value="1"/>
</dbReference>
<reference evidence="15" key="1">
    <citation type="submission" date="2023-05" db="EMBL/GenBank/DDBJ databases">
        <title>Genome and transcriptome analyses reveal genes involved in the formation of fine ridges on petal epidermal cells in Hibiscus trionum.</title>
        <authorList>
            <person name="Koshimizu S."/>
            <person name="Masuda S."/>
            <person name="Ishii T."/>
            <person name="Shirasu K."/>
            <person name="Hoshino A."/>
            <person name="Arita M."/>
        </authorList>
    </citation>
    <scope>NUCLEOTIDE SEQUENCE</scope>
    <source>
        <strain evidence="15">Hamamatsu line</strain>
    </source>
</reference>
<dbReference type="GO" id="GO:0006508">
    <property type="term" value="P:proteolysis"/>
    <property type="evidence" value="ECO:0007669"/>
    <property type="project" value="UniProtKB-KW"/>
</dbReference>
<keyword evidence="5 12" id="KW-0479">Metal-binding</keyword>
<feature type="binding site" evidence="12">
    <location>
        <position position="248"/>
    </location>
    <ligand>
        <name>Zn(2+)</name>
        <dbReference type="ChEBI" id="CHEBI:29105"/>
        <label>2</label>
        <note>catalytic</note>
    </ligand>
</feature>
<keyword evidence="10" id="KW-0865">Zymogen</keyword>
<feature type="binding site" evidence="12">
    <location>
        <position position="199"/>
    </location>
    <ligand>
        <name>Zn(2+)</name>
        <dbReference type="ChEBI" id="CHEBI:29105"/>
        <label>1</label>
    </ligand>
</feature>
<feature type="domain" description="Peptidase metallopeptidase" evidence="14">
    <location>
        <begin position="133"/>
        <end position="289"/>
    </location>
</feature>
<name>A0A9W7GXB0_HIBTR</name>
<evidence type="ECO:0000256" key="2">
    <source>
        <dbReference type="ARBA" id="ARBA00009614"/>
    </source>
</evidence>
<feature type="binding site" evidence="12">
    <location>
        <position position="197"/>
    </location>
    <ligand>
        <name>Zn(2+)</name>
        <dbReference type="ChEBI" id="CHEBI:29105"/>
        <label>1</label>
    </ligand>
</feature>
<dbReference type="GO" id="GO:0008270">
    <property type="term" value="F:zinc ion binding"/>
    <property type="evidence" value="ECO:0007669"/>
    <property type="project" value="InterPro"/>
</dbReference>
<dbReference type="GO" id="GO:0030574">
    <property type="term" value="P:collagen catabolic process"/>
    <property type="evidence" value="ECO:0007669"/>
    <property type="project" value="TreeGrafter"/>
</dbReference>
<evidence type="ECO:0000256" key="6">
    <source>
        <dbReference type="ARBA" id="ARBA00022729"/>
    </source>
</evidence>
<evidence type="ECO:0000256" key="10">
    <source>
        <dbReference type="ARBA" id="ARBA00023145"/>
    </source>
</evidence>
<feature type="signal peptide" evidence="13">
    <location>
        <begin position="1"/>
        <end position="23"/>
    </location>
</feature>
<dbReference type="InterPro" id="IPR006026">
    <property type="entry name" value="Peptidase_Metallo"/>
</dbReference>
<protein>
    <recommendedName>
        <fullName evidence="14">Peptidase metallopeptidase domain-containing protein</fullName>
    </recommendedName>
</protein>
<evidence type="ECO:0000256" key="3">
    <source>
        <dbReference type="ARBA" id="ARBA00022622"/>
    </source>
</evidence>
<dbReference type="Gene3D" id="3.40.390.10">
    <property type="entry name" value="Collagenase (Catalytic Domain)"/>
    <property type="match status" value="1"/>
</dbReference>